<gene>
    <name evidence="2" type="ORF">PHSY_000652</name>
</gene>
<evidence type="ECO:0000256" key="1">
    <source>
        <dbReference type="SAM" id="MobiDB-lite"/>
    </source>
</evidence>
<dbReference type="GeneID" id="24105957"/>
<dbReference type="HOGENOM" id="CLU_2321368_0_0_1"/>
<accession>R9NX16</accession>
<sequence>MMRRSKDALGSARVLVERKRSEASKPPQSSSQARRPFHRCHKRGRNILAASPFCSITIRITQRHPRSRHPAVLELGSSPSRCSDQLALPKHCGRSSPRK</sequence>
<dbReference type="Proteomes" id="UP000014071">
    <property type="component" value="Unassembled WGS sequence"/>
</dbReference>
<dbReference type="AlphaFoldDB" id="R9NX16"/>
<dbReference type="RefSeq" id="XP_012186678.1">
    <property type="nucleotide sequence ID" value="XM_012331288.1"/>
</dbReference>
<reference evidence="3" key="1">
    <citation type="journal article" date="2013" name="Genome Announc.">
        <title>Draft genome sequence of the basidiomycetous yeast-like fungus Pseudozyma hubeiensis SY62, which produces an abundant amount of the biosurfactant mannosylerythritol lipids.</title>
        <authorList>
            <person name="Konishi M."/>
            <person name="Hatada Y."/>
            <person name="Horiuchi J."/>
        </authorList>
    </citation>
    <scope>NUCLEOTIDE SEQUENCE [LARGE SCALE GENOMIC DNA]</scope>
    <source>
        <strain evidence="3">SY62</strain>
    </source>
</reference>
<feature type="region of interest" description="Disordered" evidence="1">
    <location>
        <begin position="61"/>
        <end position="99"/>
    </location>
</feature>
<feature type="compositionally biased region" description="Basic residues" evidence="1">
    <location>
        <begin position="35"/>
        <end position="44"/>
    </location>
</feature>
<proteinExistence type="predicted"/>
<protein>
    <submittedName>
        <fullName evidence="2">Glucan endo-1,3-beta-glucosidase</fullName>
    </submittedName>
</protein>
<name>R9NX16_PSEHS</name>
<evidence type="ECO:0000313" key="2">
    <source>
        <dbReference type="EMBL" id="GAC93091.1"/>
    </source>
</evidence>
<keyword evidence="3" id="KW-1185">Reference proteome</keyword>
<evidence type="ECO:0000313" key="3">
    <source>
        <dbReference type="Proteomes" id="UP000014071"/>
    </source>
</evidence>
<organism evidence="2 3">
    <name type="scientific">Pseudozyma hubeiensis (strain SY62)</name>
    <name type="common">Yeast</name>
    <dbReference type="NCBI Taxonomy" id="1305764"/>
    <lineage>
        <taxon>Eukaryota</taxon>
        <taxon>Fungi</taxon>
        <taxon>Dikarya</taxon>
        <taxon>Basidiomycota</taxon>
        <taxon>Ustilaginomycotina</taxon>
        <taxon>Ustilaginomycetes</taxon>
        <taxon>Ustilaginales</taxon>
        <taxon>Ustilaginaceae</taxon>
        <taxon>Pseudozyma</taxon>
    </lineage>
</organism>
<feature type="region of interest" description="Disordered" evidence="1">
    <location>
        <begin position="1"/>
        <end position="44"/>
    </location>
</feature>
<dbReference type="EMBL" id="DF238772">
    <property type="protein sequence ID" value="GAC93091.1"/>
    <property type="molecule type" value="Genomic_DNA"/>
</dbReference>